<dbReference type="Gene3D" id="1.10.287.70">
    <property type="match status" value="3"/>
</dbReference>
<dbReference type="Pfam" id="PF00027">
    <property type="entry name" value="cNMP_binding"/>
    <property type="match status" value="1"/>
</dbReference>
<feature type="transmembrane region" description="Helical" evidence="8">
    <location>
        <begin position="372"/>
        <end position="390"/>
    </location>
</feature>
<dbReference type="InterPro" id="IPR000595">
    <property type="entry name" value="cNMP-bd_dom"/>
</dbReference>
<dbReference type="SUPFAM" id="SSF51206">
    <property type="entry name" value="cAMP-binding domain-like"/>
    <property type="match status" value="3"/>
</dbReference>
<sequence>MDEQTQPQRIRHNFPFAVSIYFGLLVMTQTAFGDVVPYNLVEVLIVIVFQFIGTFLFCYLIADYSATLTIEGFYKIEFLQFIAVMTRILDNNKIPQALKQRIYKFMQLQWQHRKGYSVLKEKPMMWDLPDRLFQQLRVEHLSKELKSIPFLATMGDDVLDRLSLLVDIYTIPPNEVVAYSGSTVKEFYIIEEGNCSVIDGKNRVLRTIRAMQYFNLFEMLMGLKSTYNIKTATHCRVVRVSMQHIQEVMQLLNMDSMQEKLEEVVLEMKDSPDLRRLKVQKTVTIGENVMENACAGYLFSAGHRAHPNVDYLDPFNHIGFLSGLRFVLMPITINPNGSFMYSWEISRGVFAFLSSIIFPILPYLLAYKPEIIFLPVFLGLTALADIYIRMHTCFYNEEGLLVLHPLVTAIHYFSSSFVVDLIACLPLHYFMSPHQVDGTDRWYWVTHWSIDIIRCNRILQMHRLVSWFVYQENQILRKTAHITFCKYFIISLMFLNTLTSILEFITIRYQVNPDTGQVNYEMLKQQHSWIYSYHPEFTLDTIGDFLTMHLIAYYWTASVALAIGPGDISAQTVEEMVYVCTVVVLGFLFYTYVLAILANAKASLDLNLTMYQERMQSLVSFMTSENVGRDIQKKAIHHFERVWQRTRGVPLNTICTKFNVTLKEDYLLQIYMDTFRKVSVFQDERSAFFRELAAAVEVRYFIAGEDVMRQNDVVNQIMIVHHGVVKGVNCVGEKMLLLNRGSIIGNIVSDSPAVRMNMLFVAERNADILIIDSHVFFSMLKEHPGIITKLKDHVHDGMLYVPSLDILRKEVNKKPKSQPHWLQKSWKMSQDMDSDSKSTLASRRGGTAVAGAAPLPRSSSLEEKEIVATQSQRHKSGANKSPDTSQHRRTASDDDFYHYKPKEKKKSDKPKLTTWVMLTARLLNNTFCTGLVNTSLLLSVIMCSFDLGFQSEELFILIQILEVKYAILIFLNFFRSYEDPSTGETVTDLAKIRNQYLKSWTGFVLDFVAIMPIGLVLKYTTSHYAMTLGNTLHLLRMIKVYRFIEVKSDRLNVKVVYIKMMVIAITFTLIFHIMACVWNAVHCPRNICDEKDKICDSNYICAIYYTTTTIIGTGYGDMGPRRIMEYVYVVAMIVFSRFIFAMFIGDITNTVQTNNFSFQTYEYQLMRLKKYLSVNGVNAAVYKQVVEYCTRLWAGHNGEQVPAFFRMANTCLQQDLSNEIYGKHFTECFLFVGLHKDLLRQVVCCCEQIVYHPGDVIAHERQVNNQMYIIHRGAVHATNSQGGQATFYQRDFFGVASRFVMRICLISFTYKGTKSVRHFVTVLPNDWSHLLQFFPLQSGALRCA</sequence>
<evidence type="ECO:0000313" key="10">
    <source>
        <dbReference type="EMBL" id="RZF48576.1"/>
    </source>
</evidence>
<dbReference type="PANTHER" id="PTHR10217">
    <property type="entry name" value="VOLTAGE AND LIGAND GATED POTASSIUM CHANNEL"/>
    <property type="match status" value="1"/>
</dbReference>
<feature type="transmembrane region" description="Helical" evidence="8">
    <location>
        <begin position="38"/>
        <end position="62"/>
    </location>
</feature>
<feature type="transmembrane region" description="Helical" evidence="8">
    <location>
        <begin position="545"/>
        <end position="564"/>
    </location>
</feature>
<evidence type="ECO:0000256" key="7">
    <source>
        <dbReference type="SAM" id="MobiDB-lite"/>
    </source>
</evidence>
<accession>A0A482XRY1</accession>
<evidence type="ECO:0000313" key="11">
    <source>
        <dbReference type="Proteomes" id="UP000291343"/>
    </source>
</evidence>
<dbReference type="GO" id="GO:0005249">
    <property type="term" value="F:voltage-gated potassium channel activity"/>
    <property type="evidence" value="ECO:0007669"/>
    <property type="project" value="TreeGrafter"/>
</dbReference>
<feature type="transmembrane region" description="Helical" evidence="8">
    <location>
        <begin position="956"/>
        <end position="977"/>
    </location>
</feature>
<dbReference type="Gene3D" id="2.60.120.10">
    <property type="entry name" value="Jelly Rolls"/>
    <property type="match status" value="3"/>
</dbReference>
<feature type="domain" description="Cyclic nucleotide-binding" evidence="9">
    <location>
        <begin position="150"/>
        <end position="249"/>
    </location>
</feature>
<comment type="caution">
    <text evidence="10">The sequence shown here is derived from an EMBL/GenBank/DDBJ whole genome shotgun (WGS) entry which is preliminary data.</text>
</comment>
<feature type="transmembrane region" description="Helical" evidence="8">
    <location>
        <begin position="1126"/>
        <end position="1145"/>
    </location>
</feature>
<feature type="transmembrane region" description="Helical" evidence="8">
    <location>
        <begin position="12"/>
        <end position="32"/>
    </location>
</feature>
<organism evidence="10 11">
    <name type="scientific">Laodelphax striatellus</name>
    <name type="common">Small brown planthopper</name>
    <name type="synonym">Delphax striatella</name>
    <dbReference type="NCBI Taxonomy" id="195883"/>
    <lineage>
        <taxon>Eukaryota</taxon>
        <taxon>Metazoa</taxon>
        <taxon>Ecdysozoa</taxon>
        <taxon>Arthropoda</taxon>
        <taxon>Hexapoda</taxon>
        <taxon>Insecta</taxon>
        <taxon>Pterygota</taxon>
        <taxon>Neoptera</taxon>
        <taxon>Paraneoptera</taxon>
        <taxon>Hemiptera</taxon>
        <taxon>Auchenorrhyncha</taxon>
        <taxon>Fulgoroidea</taxon>
        <taxon>Delphacidae</taxon>
        <taxon>Criomorphinae</taxon>
        <taxon>Laodelphax</taxon>
    </lineage>
</organism>
<reference evidence="10 11" key="1">
    <citation type="journal article" date="2017" name="Gigascience">
        <title>Genome sequence of the small brown planthopper, Laodelphax striatellus.</title>
        <authorList>
            <person name="Zhu J."/>
            <person name="Jiang F."/>
            <person name="Wang X."/>
            <person name="Yang P."/>
            <person name="Bao Y."/>
            <person name="Zhao W."/>
            <person name="Wang W."/>
            <person name="Lu H."/>
            <person name="Wang Q."/>
            <person name="Cui N."/>
            <person name="Li J."/>
            <person name="Chen X."/>
            <person name="Luo L."/>
            <person name="Yu J."/>
            <person name="Kang L."/>
            <person name="Cui F."/>
        </authorList>
    </citation>
    <scope>NUCLEOTIDE SEQUENCE [LARGE SCALE GENOMIC DNA]</scope>
    <source>
        <strain evidence="10">Lst14</strain>
    </source>
</reference>
<protein>
    <recommendedName>
        <fullName evidence="9">Cyclic nucleotide-binding domain-containing protein</fullName>
    </recommendedName>
</protein>
<keyword evidence="4 8" id="KW-1133">Transmembrane helix</keyword>
<dbReference type="Proteomes" id="UP000291343">
    <property type="component" value="Unassembled WGS sequence"/>
</dbReference>
<dbReference type="InterPro" id="IPR018490">
    <property type="entry name" value="cNMP-bd_dom_sf"/>
</dbReference>
<feature type="transmembrane region" description="Helical" evidence="8">
    <location>
        <begin position="345"/>
        <end position="365"/>
    </location>
</feature>
<feature type="transmembrane region" description="Helical" evidence="8">
    <location>
        <begin position="1056"/>
        <end position="1081"/>
    </location>
</feature>
<evidence type="ECO:0000256" key="1">
    <source>
        <dbReference type="ARBA" id="ARBA00004141"/>
    </source>
</evidence>
<feature type="compositionally biased region" description="Basic and acidic residues" evidence="7">
    <location>
        <begin position="890"/>
        <end position="905"/>
    </location>
</feature>
<dbReference type="OrthoDB" id="415460at2759"/>
<keyword evidence="3 8" id="KW-0812">Transmembrane</keyword>
<dbReference type="InterPro" id="IPR014710">
    <property type="entry name" value="RmlC-like_jellyroll"/>
</dbReference>
<dbReference type="InParanoid" id="A0A482XRY1"/>
<name>A0A482XRY1_LAOST</name>
<feature type="transmembrane region" description="Helical" evidence="8">
    <location>
        <begin position="576"/>
        <end position="598"/>
    </location>
</feature>
<keyword evidence="11" id="KW-1185">Reference proteome</keyword>
<proteinExistence type="predicted"/>
<dbReference type="GO" id="GO:0042391">
    <property type="term" value="P:regulation of membrane potential"/>
    <property type="evidence" value="ECO:0007669"/>
    <property type="project" value="TreeGrafter"/>
</dbReference>
<dbReference type="InterPro" id="IPR050818">
    <property type="entry name" value="KCNH_animal-type"/>
</dbReference>
<evidence type="ECO:0000256" key="4">
    <source>
        <dbReference type="ARBA" id="ARBA00022989"/>
    </source>
</evidence>
<dbReference type="PANTHER" id="PTHR10217:SF435">
    <property type="entry name" value="POTASSIUM VOLTAGE-GATED CHANNEL PROTEIN EAG"/>
    <property type="match status" value="1"/>
</dbReference>
<dbReference type="Gene3D" id="1.10.287.630">
    <property type="entry name" value="Helix hairpin bin"/>
    <property type="match status" value="1"/>
</dbReference>
<dbReference type="SUPFAM" id="SSF81324">
    <property type="entry name" value="Voltage-gated potassium channels"/>
    <property type="match status" value="3"/>
</dbReference>
<dbReference type="PROSITE" id="PS50042">
    <property type="entry name" value="CNMP_BINDING_3"/>
    <property type="match status" value="3"/>
</dbReference>
<feature type="region of interest" description="Disordered" evidence="7">
    <location>
        <begin position="812"/>
        <end position="905"/>
    </location>
</feature>
<feature type="transmembrane region" description="Helical" evidence="8">
    <location>
        <begin position="997"/>
        <end position="1017"/>
    </location>
</feature>
<feature type="transmembrane region" description="Helical" evidence="8">
    <location>
        <begin position="487"/>
        <end position="507"/>
    </location>
</feature>
<gene>
    <name evidence="10" type="ORF">LSTR_LSTR011901</name>
</gene>
<evidence type="ECO:0000259" key="9">
    <source>
        <dbReference type="PROSITE" id="PS50042"/>
    </source>
</evidence>
<dbReference type="CDD" id="cd00038">
    <property type="entry name" value="CAP_ED"/>
    <property type="match status" value="3"/>
</dbReference>
<dbReference type="STRING" id="195883.A0A482XRY1"/>
<dbReference type="Pfam" id="PF00520">
    <property type="entry name" value="Ion_trans"/>
    <property type="match status" value="1"/>
</dbReference>
<comment type="subcellular location">
    <subcellularLocation>
        <location evidence="1">Membrane</location>
        <topology evidence="1">Multi-pass membrane protein</topology>
    </subcellularLocation>
</comment>
<evidence type="ECO:0000256" key="8">
    <source>
        <dbReference type="SAM" id="Phobius"/>
    </source>
</evidence>
<feature type="domain" description="Cyclic nucleotide-binding" evidence="9">
    <location>
        <begin position="680"/>
        <end position="780"/>
    </location>
</feature>
<evidence type="ECO:0000256" key="6">
    <source>
        <dbReference type="ARBA" id="ARBA00023136"/>
    </source>
</evidence>
<dbReference type="InterPro" id="IPR005821">
    <property type="entry name" value="Ion_trans_dom"/>
</dbReference>
<evidence type="ECO:0000256" key="3">
    <source>
        <dbReference type="ARBA" id="ARBA00022692"/>
    </source>
</evidence>
<evidence type="ECO:0000256" key="5">
    <source>
        <dbReference type="ARBA" id="ARBA00023065"/>
    </source>
</evidence>
<keyword evidence="5" id="KW-0406">Ion transport</keyword>
<evidence type="ECO:0000256" key="2">
    <source>
        <dbReference type="ARBA" id="ARBA00022448"/>
    </source>
</evidence>
<dbReference type="GO" id="GO:0005886">
    <property type="term" value="C:plasma membrane"/>
    <property type="evidence" value="ECO:0007669"/>
    <property type="project" value="TreeGrafter"/>
</dbReference>
<feature type="domain" description="Cyclic nucleotide-binding" evidence="9">
    <location>
        <begin position="1230"/>
        <end position="1294"/>
    </location>
</feature>
<keyword evidence="2" id="KW-0813">Transport</keyword>
<keyword evidence="6 8" id="KW-0472">Membrane</keyword>
<dbReference type="EMBL" id="QKKF02001779">
    <property type="protein sequence ID" value="RZF48576.1"/>
    <property type="molecule type" value="Genomic_DNA"/>
</dbReference>